<comment type="similarity">
    <text evidence="1">Belongs to the protein-tyrosine phosphatase family. Non-receptor class dual specificity subfamily.</text>
</comment>
<dbReference type="PANTHER" id="PTHR45848">
    <property type="entry name" value="DUAL SPECIFICITY PROTEIN PHOSPHATASE 12 FAMILY MEMBER"/>
    <property type="match status" value="1"/>
</dbReference>
<reference evidence="5 6" key="1">
    <citation type="journal article" date="2018" name="Front. Plant Sci.">
        <title>Red Clover (Trifolium pratense) and Zigzag Clover (T. medium) - A Picture of Genomic Similarities and Differences.</title>
        <authorList>
            <person name="Dluhosova J."/>
            <person name="Istvanek J."/>
            <person name="Nedelnik J."/>
            <person name="Repkova J."/>
        </authorList>
    </citation>
    <scope>NUCLEOTIDE SEQUENCE [LARGE SCALE GENOMIC DNA]</scope>
    <source>
        <strain evidence="6">cv. 10/8</strain>
        <tissue evidence="5">Leaf</tissue>
    </source>
</reference>
<dbReference type="EC" id="3.1.3.48" evidence="2"/>
<evidence type="ECO:0000256" key="1">
    <source>
        <dbReference type="ARBA" id="ARBA00008601"/>
    </source>
</evidence>
<dbReference type="GO" id="GO:0008138">
    <property type="term" value="F:protein tyrosine/serine/threonine phosphatase activity"/>
    <property type="evidence" value="ECO:0007669"/>
    <property type="project" value="TreeGrafter"/>
</dbReference>
<dbReference type="PANTHER" id="PTHR45848:SF4">
    <property type="entry name" value="DUAL SPECIFICITY PROTEIN PHOSPHATASE 12"/>
    <property type="match status" value="1"/>
</dbReference>
<dbReference type="AlphaFoldDB" id="A0A392NCD3"/>
<dbReference type="InterPro" id="IPR029021">
    <property type="entry name" value="Prot-tyrosine_phosphatase-like"/>
</dbReference>
<feature type="non-terminal residue" evidence="5">
    <location>
        <position position="1"/>
    </location>
</feature>
<accession>A0A392NCD3</accession>
<name>A0A392NCD3_9FABA</name>
<dbReference type="Gene3D" id="3.90.190.10">
    <property type="entry name" value="Protein tyrosine phosphatase superfamily"/>
    <property type="match status" value="1"/>
</dbReference>
<keyword evidence="6" id="KW-1185">Reference proteome</keyword>
<dbReference type="GO" id="GO:0004725">
    <property type="term" value="F:protein tyrosine phosphatase activity"/>
    <property type="evidence" value="ECO:0007669"/>
    <property type="project" value="UniProtKB-EC"/>
</dbReference>
<evidence type="ECO:0000256" key="4">
    <source>
        <dbReference type="ARBA" id="ARBA00022912"/>
    </source>
</evidence>
<evidence type="ECO:0000313" key="5">
    <source>
        <dbReference type="EMBL" id="MCH97342.1"/>
    </source>
</evidence>
<keyword evidence="4" id="KW-0904">Protein phosphatase</keyword>
<proteinExistence type="inferred from homology"/>
<keyword evidence="3" id="KW-0378">Hydrolase</keyword>
<dbReference type="EMBL" id="LXQA010034703">
    <property type="protein sequence ID" value="MCH97342.1"/>
    <property type="molecule type" value="Genomic_DNA"/>
</dbReference>
<protein>
    <recommendedName>
        <fullName evidence="2">protein-tyrosine-phosphatase</fullName>
        <ecNumber evidence="2">3.1.3.48</ecNumber>
    </recommendedName>
</protein>
<dbReference type="Proteomes" id="UP000265520">
    <property type="component" value="Unassembled WGS sequence"/>
</dbReference>
<organism evidence="5 6">
    <name type="scientific">Trifolium medium</name>
    <dbReference type="NCBI Taxonomy" id="97028"/>
    <lineage>
        <taxon>Eukaryota</taxon>
        <taxon>Viridiplantae</taxon>
        <taxon>Streptophyta</taxon>
        <taxon>Embryophyta</taxon>
        <taxon>Tracheophyta</taxon>
        <taxon>Spermatophyta</taxon>
        <taxon>Magnoliopsida</taxon>
        <taxon>eudicotyledons</taxon>
        <taxon>Gunneridae</taxon>
        <taxon>Pentapetalae</taxon>
        <taxon>rosids</taxon>
        <taxon>fabids</taxon>
        <taxon>Fabales</taxon>
        <taxon>Fabaceae</taxon>
        <taxon>Papilionoideae</taxon>
        <taxon>50 kb inversion clade</taxon>
        <taxon>NPAAA clade</taxon>
        <taxon>Hologalegina</taxon>
        <taxon>IRL clade</taxon>
        <taxon>Trifolieae</taxon>
        <taxon>Trifolium</taxon>
    </lineage>
</organism>
<evidence type="ECO:0000313" key="6">
    <source>
        <dbReference type="Proteomes" id="UP000265520"/>
    </source>
</evidence>
<evidence type="ECO:0000256" key="2">
    <source>
        <dbReference type="ARBA" id="ARBA00013064"/>
    </source>
</evidence>
<sequence>ALESLRQSCGLVCPNDGFLEQLKMFEEMGFKVDQSSPVYKRFRLKILGFTYLLGYDWEPGGKGRGWF</sequence>
<evidence type="ECO:0000256" key="3">
    <source>
        <dbReference type="ARBA" id="ARBA00022801"/>
    </source>
</evidence>
<comment type="caution">
    <text evidence="5">The sequence shown here is derived from an EMBL/GenBank/DDBJ whole genome shotgun (WGS) entry which is preliminary data.</text>
</comment>